<evidence type="ECO:0000256" key="2">
    <source>
        <dbReference type="SAM" id="Phobius"/>
    </source>
</evidence>
<proteinExistence type="predicted"/>
<gene>
    <name evidence="3" type="ORF">B0T18DRAFT_97894</name>
</gene>
<feature type="compositionally biased region" description="Polar residues" evidence="1">
    <location>
        <begin position="59"/>
        <end position="73"/>
    </location>
</feature>
<protein>
    <submittedName>
        <fullName evidence="3">Uncharacterized protein</fullName>
    </submittedName>
</protein>
<evidence type="ECO:0000256" key="1">
    <source>
        <dbReference type="SAM" id="MobiDB-lite"/>
    </source>
</evidence>
<feature type="region of interest" description="Disordered" evidence="1">
    <location>
        <begin position="1"/>
        <end position="73"/>
    </location>
</feature>
<dbReference type="AlphaFoldDB" id="A0AA40K8B2"/>
<organism evidence="3 4">
    <name type="scientific">Schizothecium vesticola</name>
    <dbReference type="NCBI Taxonomy" id="314040"/>
    <lineage>
        <taxon>Eukaryota</taxon>
        <taxon>Fungi</taxon>
        <taxon>Dikarya</taxon>
        <taxon>Ascomycota</taxon>
        <taxon>Pezizomycotina</taxon>
        <taxon>Sordariomycetes</taxon>
        <taxon>Sordariomycetidae</taxon>
        <taxon>Sordariales</taxon>
        <taxon>Schizotheciaceae</taxon>
        <taxon>Schizothecium</taxon>
    </lineage>
</organism>
<comment type="caution">
    <text evidence="3">The sequence shown here is derived from an EMBL/GenBank/DDBJ whole genome shotgun (WGS) entry which is preliminary data.</text>
</comment>
<keyword evidence="2" id="KW-0812">Transmembrane</keyword>
<accession>A0AA40K8B2</accession>
<feature type="transmembrane region" description="Helical" evidence="2">
    <location>
        <begin position="378"/>
        <end position="398"/>
    </location>
</feature>
<keyword evidence="2" id="KW-0472">Membrane</keyword>
<evidence type="ECO:0000313" key="3">
    <source>
        <dbReference type="EMBL" id="KAK0749102.1"/>
    </source>
</evidence>
<dbReference type="Proteomes" id="UP001172155">
    <property type="component" value="Unassembled WGS sequence"/>
</dbReference>
<sequence length="473" mass="50231">MIAPPRSPSGQSSSRTIELRDLGRTGLRPSRRHTSQTLVGYAVPSAVTPGSGNPGASVPVNSNNLSPPQSGQVTIPAPIIEESSTALPPAEQPSAPSTNNTQQPLSSISSPGATSVAEGTWAKVSAIATLYQAVLATIQTAGGIAFGVAAIVVGVKALQLAQLEYCEERKSDNPSMFCKLLVRAGVESTAVFRRNAGFGGMEADKPTLFFRFLTWLSSWRERLTPSHEVPGSVIGKFFKFLAWAFILGPWEDAVQKVTGCILLLGVMVNAFFVCVKVLVPLLAWRSWVLMQLLDGNAPQAPRLTSRDLWSRVAAASKPLILCLAMSDALSPVGAWVLSWAGQVVLFLVAAATGLFVCLVLLASWGLDSRRNTGVHRVSGLEMTGQVVFAVSLIGLAHTTETGPIVFFSICQLVLSVGGFVVAGYHRFKWGKLASVGIDGLELLGIIHVVLTVGDIFFPNRTTLWALGVKTGES</sequence>
<keyword evidence="2" id="KW-1133">Transmembrane helix</keyword>
<dbReference type="EMBL" id="JAUKUD010000003">
    <property type="protein sequence ID" value="KAK0749102.1"/>
    <property type="molecule type" value="Genomic_DNA"/>
</dbReference>
<evidence type="ECO:0000313" key="4">
    <source>
        <dbReference type="Proteomes" id="UP001172155"/>
    </source>
</evidence>
<feature type="compositionally biased region" description="Polar residues" evidence="1">
    <location>
        <begin position="94"/>
        <end position="112"/>
    </location>
</feature>
<keyword evidence="4" id="KW-1185">Reference proteome</keyword>
<reference evidence="3" key="1">
    <citation type="submission" date="2023-06" db="EMBL/GenBank/DDBJ databases">
        <title>Genome-scale phylogeny and comparative genomics of the fungal order Sordariales.</title>
        <authorList>
            <consortium name="Lawrence Berkeley National Laboratory"/>
            <person name="Hensen N."/>
            <person name="Bonometti L."/>
            <person name="Westerberg I."/>
            <person name="Brannstrom I.O."/>
            <person name="Guillou S."/>
            <person name="Cros-Aarteil S."/>
            <person name="Calhoun S."/>
            <person name="Haridas S."/>
            <person name="Kuo A."/>
            <person name="Mondo S."/>
            <person name="Pangilinan J."/>
            <person name="Riley R."/>
            <person name="LaButti K."/>
            <person name="Andreopoulos B."/>
            <person name="Lipzen A."/>
            <person name="Chen C."/>
            <person name="Yanf M."/>
            <person name="Daum C."/>
            <person name="Ng V."/>
            <person name="Clum A."/>
            <person name="Steindorff A."/>
            <person name="Ohm R."/>
            <person name="Martin F."/>
            <person name="Silar P."/>
            <person name="Natvig D."/>
            <person name="Lalanne C."/>
            <person name="Gautier V."/>
            <person name="Ament-velasquez S.L."/>
            <person name="Kruys A."/>
            <person name="Hutchinson M.I."/>
            <person name="Powell A.J."/>
            <person name="Barry K."/>
            <person name="Miller A.N."/>
            <person name="Grigoriev I.V."/>
            <person name="Debuchy R."/>
            <person name="Gladieux P."/>
            <person name="Thoren M.H."/>
            <person name="Johannesson H."/>
        </authorList>
    </citation>
    <scope>NUCLEOTIDE SEQUENCE</scope>
    <source>
        <strain evidence="3">SMH3187-1</strain>
    </source>
</reference>
<feature type="transmembrane region" description="Helical" evidence="2">
    <location>
        <begin position="261"/>
        <end position="284"/>
    </location>
</feature>
<feature type="transmembrane region" description="Helical" evidence="2">
    <location>
        <begin position="343"/>
        <end position="366"/>
    </location>
</feature>
<feature type="transmembrane region" description="Helical" evidence="2">
    <location>
        <begin position="404"/>
        <end position="424"/>
    </location>
</feature>
<name>A0AA40K8B2_9PEZI</name>
<feature type="region of interest" description="Disordered" evidence="1">
    <location>
        <begin position="86"/>
        <end position="112"/>
    </location>
</feature>